<proteinExistence type="predicted"/>
<organism evidence="1 2">
    <name type="scientific">Labilithrix luteola</name>
    <dbReference type="NCBI Taxonomy" id="1391654"/>
    <lineage>
        <taxon>Bacteria</taxon>
        <taxon>Pseudomonadati</taxon>
        <taxon>Myxococcota</taxon>
        <taxon>Polyangia</taxon>
        <taxon>Polyangiales</taxon>
        <taxon>Labilitrichaceae</taxon>
        <taxon>Labilithrix</taxon>
    </lineage>
</organism>
<evidence type="ECO:0000313" key="2">
    <source>
        <dbReference type="Proteomes" id="UP000064967"/>
    </source>
</evidence>
<keyword evidence="2" id="KW-1185">Reference proteome</keyword>
<dbReference type="EMBL" id="CP012333">
    <property type="protein sequence ID" value="AKV00473.1"/>
    <property type="molecule type" value="Genomic_DNA"/>
</dbReference>
<gene>
    <name evidence="1" type="ORF">AKJ09_07136</name>
</gene>
<reference evidence="1 2" key="1">
    <citation type="submission" date="2015-08" db="EMBL/GenBank/DDBJ databases">
        <authorList>
            <person name="Babu N.S."/>
            <person name="Beckwith C.J."/>
            <person name="Beseler K.G."/>
            <person name="Brison A."/>
            <person name="Carone J.V."/>
            <person name="Caskin T.P."/>
            <person name="Diamond M."/>
            <person name="Durham M.E."/>
            <person name="Foxe J.M."/>
            <person name="Go M."/>
            <person name="Henderson B.A."/>
            <person name="Jones I.B."/>
            <person name="McGettigan J.A."/>
            <person name="Micheletti S.J."/>
            <person name="Nasrallah M.E."/>
            <person name="Ortiz D."/>
            <person name="Piller C.R."/>
            <person name="Privatt S.R."/>
            <person name="Schneider S.L."/>
            <person name="Sharp S."/>
            <person name="Smith T.C."/>
            <person name="Stanton J.D."/>
            <person name="Ullery H.E."/>
            <person name="Wilson R.J."/>
            <person name="Serrano M.G."/>
            <person name="Buck G."/>
            <person name="Lee V."/>
            <person name="Wang Y."/>
            <person name="Carvalho R."/>
            <person name="Voegtly L."/>
            <person name="Shi R."/>
            <person name="Duckworth R."/>
            <person name="Johnson A."/>
            <person name="Loviza R."/>
            <person name="Walstead R."/>
            <person name="Shah Z."/>
            <person name="Kiflezghi M."/>
            <person name="Wade K."/>
            <person name="Ball S.L."/>
            <person name="Bradley K.W."/>
            <person name="Asai D.J."/>
            <person name="Bowman C.A."/>
            <person name="Russell D.A."/>
            <person name="Pope W.H."/>
            <person name="Jacobs-Sera D."/>
            <person name="Hendrix R.W."/>
            <person name="Hatfull G.F."/>
        </authorList>
    </citation>
    <scope>NUCLEOTIDE SEQUENCE [LARGE SCALE GENOMIC DNA]</scope>
    <source>
        <strain evidence="1 2">DSM 27648</strain>
    </source>
</reference>
<evidence type="ECO:0000313" key="1">
    <source>
        <dbReference type="EMBL" id="AKV00473.1"/>
    </source>
</evidence>
<sequence length="309" mass="33339">MALLGLFASLSSCARNAPIEVVHPTSSLLRVEVDDTPEARNRANFPQTMRLLDEADARLLRGEALEAIVLAKQARGTFAAEERDSQDEDAARRVMSRCALVLAEARRETGGPLEAMLSLSRREAFLEPEQCLGPDAVSRCKALAKELHSEFPHIVPTEMSLEFKAYEILLDGGTSIERMKGVDDTVDVAKMDSFALSVVPSSIKRTPDGGADIRVEGTMTASRGTSHATVAKVRFGSATVDLARNTSEASAFKRADLVAHVPATDAALLDGARLVVKLFIDRKQWKHAGNVWNAGVVRVMDVGELATGS</sequence>
<name>A0A0K1Q3Z7_9BACT</name>
<dbReference type="KEGG" id="llu:AKJ09_07136"/>
<accession>A0A0K1Q3Z7</accession>
<dbReference type="AlphaFoldDB" id="A0A0K1Q3Z7"/>
<protein>
    <submittedName>
        <fullName evidence="1">Uncharacterized protein</fullName>
    </submittedName>
</protein>
<dbReference type="Proteomes" id="UP000064967">
    <property type="component" value="Chromosome"/>
</dbReference>